<evidence type="ECO:0000256" key="4">
    <source>
        <dbReference type="ARBA" id="ARBA00015492"/>
    </source>
</evidence>
<feature type="binding site" evidence="14">
    <location>
        <position position="235"/>
    </location>
    <ligand>
        <name>ATP</name>
        <dbReference type="ChEBI" id="CHEBI:30616"/>
    </ligand>
</feature>
<keyword evidence="5 13" id="KW-0963">Cytoplasm</keyword>
<dbReference type="InterPro" id="IPR006070">
    <property type="entry name" value="Sua5-like_dom"/>
</dbReference>
<dbReference type="Proteomes" id="UP000297714">
    <property type="component" value="Unassembled WGS sequence"/>
</dbReference>
<dbReference type="EC" id="2.7.7.87" evidence="3 13"/>
<dbReference type="GO" id="GO:0003725">
    <property type="term" value="F:double-stranded RNA binding"/>
    <property type="evidence" value="ECO:0007669"/>
    <property type="project" value="UniProtKB-UniRule"/>
</dbReference>
<dbReference type="NCBIfam" id="TIGR00057">
    <property type="entry name" value="L-threonylcarbamoyladenylate synthase"/>
    <property type="match status" value="1"/>
</dbReference>
<dbReference type="GO" id="GO:0008033">
    <property type="term" value="P:tRNA processing"/>
    <property type="evidence" value="ECO:0007669"/>
    <property type="project" value="UniProtKB-KW"/>
</dbReference>
<evidence type="ECO:0000256" key="2">
    <source>
        <dbReference type="ARBA" id="ARBA00007663"/>
    </source>
</evidence>
<dbReference type="OrthoDB" id="9814580at2"/>
<dbReference type="InterPro" id="IPR005145">
    <property type="entry name" value="Sua5_C"/>
</dbReference>
<dbReference type="Pfam" id="PF01300">
    <property type="entry name" value="Sua5_yciO_yrdC"/>
    <property type="match status" value="1"/>
</dbReference>
<dbReference type="PANTHER" id="PTHR17490:SF16">
    <property type="entry name" value="THREONYLCARBAMOYL-AMP SYNTHASE"/>
    <property type="match status" value="1"/>
</dbReference>
<name>A0A4Z0YEE9_9FIRM</name>
<dbReference type="GO" id="GO:0000049">
    <property type="term" value="F:tRNA binding"/>
    <property type="evidence" value="ECO:0007669"/>
    <property type="project" value="TreeGrafter"/>
</dbReference>
<keyword evidence="17" id="KW-1185">Reference proteome</keyword>
<dbReference type="InterPro" id="IPR038385">
    <property type="entry name" value="Sua5/YwlC_C"/>
</dbReference>
<evidence type="ECO:0000256" key="7">
    <source>
        <dbReference type="ARBA" id="ARBA00022694"/>
    </source>
</evidence>
<dbReference type="GO" id="GO:0061710">
    <property type="term" value="F:L-threonylcarbamoyladenylate synthase"/>
    <property type="evidence" value="ECO:0007669"/>
    <property type="project" value="UniProtKB-EC"/>
</dbReference>
<evidence type="ECO:0000256" key="3">
    <source>
        <dbReference type="ARBA" id="ARBA00012584"/>
    </source>
</evidence>
<comment type="caution">
    <text evidence="16">The sequence shown here is derived from an EMBL/GenBank/DDBJ whole genome shotgun (WGS) entry which is preliminary data.</text>
</comment>
<sequence>MQTLRLNANNPEDIQKAAQILREGGLVGMPTETVYGLAANALDGKAVAKIFAAKGRPMDNPLIVHISKFDQLYKLVREVPPEAEKLAQAYWPGPMTMVMPKTGCIPDEVSAGLETVAVRFPSHPAAQALISASGLPLAAPSANLSGRPSPTTAEHVLHDMDGKIEAVLDGGACGVGVESTVVTLATKPPRLLRPGGITLEQLRAVLGEVEMDNAVLKPLAEGVKAASPGMKYKHYSPKANVIIIDSSFEAYKQYVNAHKEAGTAALCYSGEAPELEVPVVCYGREDDYGEQARELFDALRRLDEIHAKTVYARCPEPKGVGLAVYNRLIRAAGFEVLRLE</sequence>
<dbReference type="FunFam" id="3.90.870.10:FF:000008">
    <property type="entry name" value="Threonylcarbamoyl-AMP synthase"/>
    <property type="match status" value="1"/>
</dbReference>
<comment type="similarity">
    <text evidence="2 13">Belongs to the SUA5 family.</text>
</comment>
<dbReference type="InterPro" id="IPR017945">
    <property type="entry name" value="DHBP_synth_RibB-like_a/b_dom"/>
</dbReference>
<feature type="binding site" evidence="14">
    <location>
        <position position="149"/>
    </location>
    <ligand>
        <name>ATP</name>
        <dbReference type="ChEBI" id="CHEBI:30616"/>
    </ligand>
</feature>
<keyword evidence="6 13" id="KW-0808">Transferase</keyword>
<evidence type="ECO:0000256" key="1">
    <source>
        <dbReference type="ARBA" id="ARBA00004496"/>
    </source>
</evidence>
<feature type="binding site" evidence="14">
    <location>
        <position position="56"/>
    </location>
    <ligand>
        <name>ATP</name>
        <dbReference type="ChEBI" id="CHEBI:30616"/>
    </ligand>
</feature>
<dbReference type="InterPro" id="IPR010923">
    <property type="entry name" value="T(6)A37_SUA5"/>
</dbReference>
<evidence type="ECO:0000313" key="16">
    <source>
        <dbReference type="EMBL" id="TGJ76126.1"/>
    </source>
</evidence>
<comment type="catalytic activity">
    <reaction evidence="12 13">
        <text>L-threonine + hydrogencarbonate + ATP = L-threonylcarbamoyladenylate + diphosphate + H2O</text>
        <dbReference type="Rhea" id="RHEA:36407"/>
        <dbReference type="ChEBI" id="CHEBI:15377"/>
        <dbReference type="ChEBI" id="CHEBI:17544"/>
        <dbReference type="ChEBI" id="CHEBI:30616"/>
        <dbReference type="ChEBI" id="CHEBI:33019"/>
        <dbReference type="ChEBI" id="CHEBI:57926"/>
        <dbReference type="ChEBI" id="CHEBI:73682"/>
        <dbReference type="EC" id="2.7.7.87"/>
    </reaction>
</comment>
<evidence type="ECO:0000313" key="17">
    <source>
        <dbReference type="Proteomes" id="UP000297714"/>
    </source>
</evidence>
<evidence type="ECO:0000256" key="13">
    <source>
        <dbReference type="PIRNR" id="PIRNR004930"/>
    </source>
</evidence>
<proteinExistence type="inferred from homology"/>
<gene>
    <name evidence="16" type="primary">ywlC</name>
    <name evidence="16" type="ORF">CAGA_18470</name>
</gene>
<dbReference type="RefSeq" id="WP_135660070.1">
    <property type="nucleotide sequence ID" value="NZ_SRMQ01000008.1"/>
</dbReference>
<dbReference type="PANTHER" id="PTHR17490">
    <property type="entry name" value="SUA5"/>
    <property type="match status" value="1"/>
</dbReference>
<dbReference type="GO" id="GO:0005737">
    <property type="term" value="C:cytoplasm"/>
    <property type="evidence" value="ECO:0007669"/>
    <property type="project" value="UniProtKB-SubCell"/>
</dbReference>
<feature type="binding site" evidence="14">
    <location>
        <position position="115"/>
    </location>
    <ligand>
        <name>ATP</name>
        <dbReference type="ChEBI" id="CHEBI:30616"/>
    </ligand>
</feature>
<dbReference type="AlphaFoldDB" id="A0A4Z0YEE9"/>
<comment type="function">
    <text evidence="13">Required for the formation of a threonylcarbamoyl group on adenosine at position 37 (t(6)A37) in tRNAs that read codons beginning with adenine.</text>
</comment>
<evidence type="ECO:0000256" key="6">
    <source>
        <dbReference type="ARBA" id="ARBA00022679"/>
    </source>
</evidence>
<feature type="binding site" evidence="14">
    <location>
        <position position="119"/>
    </location>
    <ligand>
        <name>L-threonine</name>
        <dbReference type="ChEBI" id="CHEBI:57926"/>
    </ligand>
</feature>
<accession>A0A4Z0YEE9</accession>
<evidence type="ECO:0000256" key="12">
    <source>
        <dbReference type="ARBA" id="ARBA00048366"/>
    </source>
</evidence>
<evidence type="ECO:0000259" key="15">
    <source>
        <dbReference type="PROSITE" id="PS51163"/>
    </source>
</evidence>
<feature type="domain" description="YrdC-like" evidence="15">
    <location>
        <begin position="11"/>
        <end position="197"/>
    </location>
</feature>
<keyword evidence="10 13" id="KW-0067">ATP-binding</keyword>
<dbReference type="Gene3D" id="3.40.50.11030">
    <property type="entry name" value="Threonylcarbamoyl-AMP synthase, C-terminal domain"/>
    <property type="match status" value="1"/>
</dbReference>
<organism evidence="16 17">
    <name type="scientific">Caproiciproducens galactitolivorans</name>
    <dbReference type="NCBI Taxonomy" id="642589"/>
    <lineage>
        <taxon>Bacteria</taxon>
        <taxon>Bacillati</taxon>
        <taxon>Bacillota</taxon>
        <taxon>Clostridia</taxon>
        <taxon>Eubacteriales</taxon>
        <taxon>Acutalibacteraceae</taxon>
        <taxon>Caproiciproducens</taxon>
    </lineage>
</organism>
<evidence type="ECO:0000256" key="9">
    <source>
        <dbReference type="ARBA" id="ARBA00022741"/>
    </source>
</evidence>
<evidence type="ECO:0000256" key="5">
    <source>
        <dbReference type="ARBA" id="ARBA00022490"/>
    </source>
</evidence>
<dbReference type="InterPro" id="IPR050156">
    <property type="entry name" value="TC-AMP_synthase_SUA5"/>
</dbReference>
<comment type="subcellular location">
    <subcellularLocation>
        <location evidence="1 13">Cytoplasm</location>
    </subcellularLocation>
</comment>
<evidence type="ECO:0000256" key="11">
    <source>
        <dbReference type="ARBA" id="ARBA00029774"/>
    </source>
</evidence>
<feature type="binding site" evidence="14">
    <location>
        <position position="60"/>
    </location>
    <ligand>
        <name>ATP</name>
        <dbReference type="ChEBI" id="CHEBI:30616"/>
    </ligand>
</feature>
<evidence type="ECO:0000256" key="10">
    <source>
        <dbReference type="ARBA" id="ARBA00022840"/>
    </source>
</evidence>
<dbReference type="Pfam" id="PF03481">
    <property type="entry name" value="Sua5_C"/>
    <property type="match status" value="1"/>
</dbReference>
<keyword evidence="9 13" id="KW-0547">Nucleotide-binding</keyword>
<keyword evidence="7 13" id="KW-0819">tRNA processing</keyword>
<feature type="binding site" evidence="14">
    <location>
        <position position="193"/>
    </location>
    <ligand>
        <name>ATP</name>
        <dbReference type="ChEBI" id="CHEBI:30616"/>
    </ligand>
</feature>
<evidence type="ECO:0000256" key="8">
    <source>
        <dbReference type="ARBA" id="ARBA00022695"/>
    </source>
</evidence>
<feature type="binding site" evidence="14">
    <location>
        <position position="141"/>
    </location>
    <ligand>
        <name>ATP</name>
        <dbReference type="ChEBI" id="CHEBI:30616"/>
    </ligand>
</feature>
<feature type="binding site" evidence="14">
    <location>
        <position position="179"/>
    </location>
    <ligand>
        <name>L-threonine</name>
        <dbReference type="ChEBI" id="CHEBI:57926"/>
    </ligand>
</feature>
<dbReference type="PIRSF" id="PIRSF004930">
    <property type="entry name" value="Tln_factor_SUA5"/>
    <property type="match status" value="1"/>
</dbReference>
<evidence type="ECO:0000256" key="14">
    <source>
        <dbReference type="PIRSR" id="PIRSR004930-1"/>
    </source>
</evidence>
<dbReference type="PROSITE" id="PS51163">
    <property type="entry name" value="YRDC"/>
    <property type="match status" value="1"/>
</dbReference>
<dbReference type="Gene3D" id="3.90.870.10">
    <property type="entry name" value="DHBP synthase"/>
    <property type="match status" value="1"/>
</dbReference>
<dbReference type="SUPFAM" id="SSF55821">
    <property type="entry name" value="YrdC/RibB"/>
    <property type="match status" value="1"/>
</dbReference>
<keyword evidence="8 13" id="KW-0548">Nucleotidyltransferase</keyword>
<feature type="binding site" evidence="14">
    <location>
        <position position="65"/>
    </location>
    <ligand>
        <name>L-threonine</name>
        <dbReference type="ChEBI" id="CHEBI:57926"/>
    </ligand>
</feature>
<dbReference type="EMBL" id="SRMQ01000008">
    <property type="protein sequence ID" value="TGJ76126.1"/>
    <property type="molecule type" value="Genomic_DNA"/>
</dbReference>
<dbReference type="GO" id="GO:0005524">
    <property type="term" value="F:ATP binding"/>
    <property type="evidence" value="ECO:0007669"/>
    <property type="project" value="UniProtKB-UniRule"/>
</dbReference>
<dbReference type="GO" id="GO:0006450">
    <property type="term" value="P:regulation of translational fidelity"/>
    <property type="evidence" value="ECO:0007669"/>
    <property type="project" value="TreeGrafter"/>
</dbReference>
<feature type="binding site" evidence="14">
    <location>
        <position position="33"/>
    </location>
    <ligand>
        <name>L-threonine</name>
        <dbReference type="ChEBI" id="CHEBI:57926"/>
    </ligand>
</feature>
<feature type="binding site" evidence="14">
    <location>
        <position position="139"/>
    </location>
    <ligand>
        <name>L-threonine</name>
        <dbReference type="ChEBI" id="CHEBI:57926"/>
    </ligand>
</feature>
<reference evidence="16 17" key="1">
    <citation type="submission" date="2019-04" db="EMBL/GenBank/DDBJ databases">
        <authorList>
            <person name="Poehlein A."/>
            <person name="Bengelsdorf F.R."/>
            <person name="Duerre P."/>
            <person name="Daniel R."/>
        </authorList>
    </citation>
    <scope>NUCLEOTIDE SEQUENCE [LARGE SCALE GENOMIC DNA]</scope>
    <source>
        <strain evidence="16 17">BS-1</strain>
    </source>
</reference>
<protein>
    <recommendedName>
        <fullName evidence="4 13">Threonylcarbamoyl-AMP synthase</fullName>
        <shortName evidence="13">TC-AMP synthase</shortName>
        <ecNumber evidence="3 13">2.7.7.87</ecNumber>
    </recommendedName>
    <alternativeName>
        <fullName evidence="11 13">L-threonylcarbamoyladenylate synthase</fullName>
    </alternativeName>
</protein>